<reference evidence="1 2" key="1">
    <citation type="submission" date="2019-07" db="EMBL/GenBank/DDBJ databases">
        <title>De Novo Assembly of kiwifruit Actinidia rufa.</title>
        <authorList>
            <person name="Sugita-Konishi S."/>
            <person name="Sato K."/>
            <person name="Mori E."/>
            <person name="Abe Y."/>
            <person name="Kisaki G."/>
            <person name="Hamano K."/>
            <person name="Suezawa K."/>
            <person name="Otani M."/>
            <person name="Fukuda T."/>
            <person name="Manabe T."/>
            <person name="Gomi K."/>
            <person name="Tabuchi M."/>
            <person name="Akimitsu K."/>
            <person name="Kataoka I."/>
        </authorList>
    </citation>
    <scope>NUCLEOTIDE SEQUENCE [LARGE SCALE GENOMIC DNA]</scope>
    <source>
        <strain evidence="2">cv. Fuchu</strain>
    </source>
</reference>
<dbReference type="EMBL" id="BJWL01000010">
    <property type="protein sequence ID" value="GFY95120.1"/>
    <property type="molecule type" value="Genomic_DNA"/>
</dbReference>
<organism evidence="1 2">
    <name type="scientific">Actinidia rufa</name>
    <dbReference type="NCBI Taxonomy" id="165716"/>
    <lineage>
        <taxon>Eukaryota</taxon>
        <taxon>Viridiplantae</taxon>
        <taxon>Streptophyta</taxon>
        <taxon>Embryophyta</taxon>
        <taxon>Tracheophyta</taxon>
        <taxon>Spermatophyta</taxon>
        <taxon>Magnoliopsida</taxon>
        <taxon>eudicotyledons</taxon>
        <taxon>Gunneridae</taxon>
        <taxon>Pentapetalae</taxon>
        <taxon>asterids</taxon>
        <taxon>Ericales</taxon>
        <taxon>Actinidiaceae</taxon>
        <taxon>Actinidia</taxon>
    </lineage>
</organism>
<comment type="caution">
    <text evidence="1">The sequence shown here is derived from an EMBL/GenBank/DDBJ whole genome shotgun (WGS) entry which is preliminary data.</text>
</comment>
<evidence type="ECO:0008006" key="3">
    <source>
        <dbReference type="Google" id="ProtNLM"/>
    </source>
</evidence>
<evidence type="ECO:0000313" key="2">
    <source>
        <dbReference type="Proteomes" id="UP000585474"/>
    </source>
</evidence>
<accession>A0A7J0F8S9</accession>
<evidence type="ECO:0000313" key="1">
    <source>
        <dbReference type="EMBL" id="GFY95120.1"/>
    </source>
</evidence>
<sequence>MVIMSFHMVDEKFREINPPAYTGRCWAITAFRDSLALFVDRKRCAATWDVWVMKDYGVIESWERLCSLTDTIGSPFEFTKKIEVILRSFKQNLVCYDPETQKVRNLNAGAVYCVMVIYKESLALLSEGIDIQRH</sequence>
<dbReference type="AlphaFoldDB" id="A0A7J0F8S9"/>
<keyword evidence="2" id="KW-1185">Reference proteome</keyword>
<proteinExistence type="predicted"/>
<dbReference type="Proteomes" id="UP000585474">
    <property type="component" value="Unassembled WGS sequence"/>
</dbReference>
<protein>
    <recommendedName>
        <fullName evidence="3">F-box associated domain-containing protein</fullName>
    </recommendedName>
</protein>
<dbReference type="OrthoDB" id="5314306at2759"/>
<name>A0A7J0F8S9_9ERIC</name>
<gene>
    <name evidence="1" type="ORF">Acr_10g0005050</name>
</gene>